<keyword evidence="2" id="KW-1185">Reference proteome</keyword>
<accession>A0ABS1S3A1</accession>
<dbReference type="SUPFAM" id="SSF46785">
    <property type="entry name" value="Winged helix' DNA-binding domain"/>
    <property type="match status" value="1"/>
</dbReference>
<dbReference type="InterPro" id="IPR036388">
    <property type="entry name" value="WH-like_DNA-bd_sf"/>
</dbReference>
<sequence>MTDPDLRRAILARVAGLRPGTTCCPSEIARDLAADWRPLMPAIRAEALGLQAEGRIGITQGGKVVAGPDLRGPVRLGPPA</sequence>
<dbReference type="Gene3D" id="1.10.10.10">
    <property type="entry name" value="Winged helix-like DNA-binding domain superfamily/Winged helix DNA-binding domain"/>
    <property type="match status" value="1"/>
</dbReference>
<dbReference type="EMBL" id="JAESHT010000004">
    <property type="protein sequence ID" value="MBL3673188.1"/>
    <property type="molecule type" value="Genomic_DNA"/>
</dbReference>
<evidence type="ECO:0000313" key="2">
    <source>
        <dbReference type="Proteomes" id="UP000644749"/>
    </source>
</evidence>
<proteinExistence type="predicted"/>
<dbReference type="InterPro" id="IPR036390">
    <property type="entry name" value="WH_DNA-bd_sf"/>
</dbReference>
<dbReference type="Pfam" id="PF11625">
    <property type="entry name" value="DUF3253"/>
    <property type="match status" value="1"/>
</dbReference>
<organism evidence="1 2">
    <name type="scientific">Paracoccus aerius</name>
    <dbReference type="NCBI Taxonomy" id="1915382"/>
    <lineage>
        <taxon>Bacteria</taxon>
        <taxon>Pseudomonadati</taxon>
        <taxon>Pseudomonadota</taxon>
        <taxon>Alphaproteobacteria</taxon>
        <taxon>Rhodobacterales</taxon>
        <taxon>Paracoccaceae</taxon>
        <taxon>Paracoccus</taxon>
    </lineage>
</organism>
<gene>
    <name evidence="1" type="ORF">JL111_06750</name>
</gene>
<name>A0ABS1S3A1_9RHOB</name>
<evidence type="ECO:0000313" key="1">
    <source>
        <dbReference type="EMBL" id="MBL3673188.1"/>
    </source>
</evidence>
<comment type="caution">
    <text evidence="1">The sequence shown here is derived from an EMBL/GenBank/DDBJ whole genome shotgun (WGS) entry which is preliminary data.</text>
</comment>
<dbReference type="Proteomes" id="UP000644749">
    <property type="component" value="Unassembled WGS sequence"/>
</dbReference>
<dbReference type="RefSeq" id="WP_191308932.1">
    <property type="nucleotide sequence ID" value="NZ_BNCL01000004.1"/>
</dbReference>
<protein>
    <submittedName>
        <fullName evidence="1">DUF3253 domain-containing protein</fullName>
    </submittedName>
</protein>
<reference evidence="1 2" key="1">
    <citation type="submission" date="2021-01" db="EMBL/GenBank/DDBJ databases">
        <title>011410 draft genome.</title>
        <authorList>
            <person name="Lang L."/>
        </authorList>
    </citation>
    <scope>NUCLEOTIDE SEQUENCE [LARGE SCALE GENOMIC DNA]</scope>
    <source>
        <strain evidence="1 2">KCTC 42845</strain>
    </source>
</reference>
<dbReference type="InterPro" id="IPR021660">
    <property type="entry name" value="DUF3253"/>
</dbReference>